<gene>
    <name evidence="1" type="ORF">RJ639_041686</name>
</gene>
<name>A0AA89B1T2_9ASTE</name>
<dbReference type="EMBL" id="JAVXUP010000526">
    <property type="protein sequence ID" value="KAK3025889.1"/>
    <property type="molecule type" value="Genomic_DNA"/>
</dbReference>
<keyword evidence="2" id="KW-1185">Reference proteome</keyword>
<comment type="caution">
    <text evidence="1">The sequence shown here is derived from an EMBL/GenBank/DDBJ whole genome shotgun (WGS) entry which is preliminary data.</text>
</comment>
<sequence>MANPLIGNQGNLNLKTGLQETVEKLAKVVFRVNLLLEYHLQHGVPEIQVRVVGVLLNGKAVSADPSEALDGSKALDVRLHTNGFDDPELLGIGKELVIHLIQLQRSDSIASAIHATDLRVRSTTLHKYSL</sequence>
<dbReference type="AlphaFoldDB" id="A0AA89B1T2"/>
<reference evidence="1" key="1">
    <citation type="submission" date="2022-12" db="EMBL/GenBank/DDBJ databases">
        <title>Draft genome assemblies for two species of Escallonia (Escalloniales).</title>
        <authorList>
            <person name="Chanderbali A."/>
            <person name="Dervinis C."/>
            <person name="Anghel I."/>
            <person name="Soltis D."/>
            <person name="Soltis P."/>
            <person name="Zapata F."/>
        </authorList>
    </citation>
    <scope>NUCLEOTIDE SEQUENCE</scope>
    <source>
        <strain evidence="1">UCBG64.0493</strain>
        <tissue evidence="1">Leaf</tissue>
    </source>
</reference>
<evidence type="ECO:0000313" key="1">
    <source>
        <dbReference type="EMBL" id="KAK3025889.1"/>
    </source>
</evidence>
<dbReference type="Proteomes" id="UP001188597">
    <property type="component" value="Unassembled WGS sequence"/>
</dbReference>
<protein>
    <submittedName>
        <fullName evidence="1">Uncharacterized protein</fullName>
    </submittedName>
</protein>
<evidence type="ECO:0000313" key="2">
    <source>
        <dbReference type="Proteomes" id="UP001188597"/>
    </source>
</evidence>
<proteinExistence type="predicted"/>
<accession>A0AA89B1T2</accession>
<organism evidence="1 2">
    <name type="scientific">Escallonia herrerae</name>
    <dbReference type="NCBI Taxonomy" id="1293975"/>
    <lineage>
        <taxon>Eukaryota</taxon>
        <taxon>Viridiplantae</taxon>
        <taxon>Streptophyta</taxon>
        <taxon>Embryophyta</taxon>
        <taxon>Tracheophyta</taxon>
        <taxon>Spermatophyta</taxon>
        <taxon>Magnoliopsida</taxon>
        <taxon>eudicotyledons</taxon>
        <taxon>Gunneridae</taxon>
        <taxon>Pentapetalae</taxon>
        <taxon>asterids</taxon>
        <taxon>campanulids</taxon>
        <taxon>Escalloniales</taxon>
        <taxon>Escalloniaceae</taxon>
        <taxon>Escallonia</taxon>
    </lineage>
</organism>